<dbReference type="Gene3D" id="3.30.1370.110">
    <property type="match status" value="1"/>
</dbReference>
<evidence type="ECO:0000256" key="1">
    <source>
        <dbReference type="SAM" id="MobiDB-lite"/>
    </source>
</evidence>
<keyword evidence="4" id="KW-1185">Reference proteome</keyword>
<feature type="region of interest" description="Disordered" evidence="1">
    <location>
        <begin position="338"/>
        <end position="360"/>
    </location>
</feature>
<dbReference type="InterPro" id="IPR009060">
    <property type="entry name" value="UBA-like_sf"/>
</dbReference>
<feature type="compositionally biased region" description="Low complexity" evidence="1">
    <location>
        <begin position="263"/>
        <end position="278"/>
    </location>
</feature>
<sequence>MSITGKSLVQSSFPFLDSTVVEDVYLQCDSTVKPAIDTLRGMFPDLYQHKSPDETQSEDTVAEPWTPPSNSPVNSPKRLPKRITSSSRAPQPLDNEFLRLMFPRSPVQVPVGQKPGNGHIASALPSRSGTTAHANVDINNAFIIANQKAQAGDRCKLPVSPPGPANMPFLQDLLPRVPRHESLSTSTVAPVSRDSLEISPGTPPCPIDASLDWDTLLKQPKAAAASRHRTSSVSSAGADISQGTEQQGGTAQQLPDDPETVLRSSRGPSTRSSSPNPSKADGENEEEAMSCLHELFPSLEAALIRDVYDNVNKDTPKAIEELLILQKVEDHVYCLESSSDTSTSVNGADNNSRSEASFSNGGHIWDTSGVAVDYSFKDLTDEQKVIMIRKELPMCTAEEAHNALEVSSMDVNVAVATLLQVHDRSEVQTKDDARSKLSPEVALLQDVFPTVSPEALMNALSVSDNNVETAKQTLRLNGMNPICKPRRIKPCTLPLPQKPAASLFSPPQPAEVKHAPSADGSGLPGGGPVIRHARDAENQRLYDDHRAAAQMYRDERDQKAAEIYKAMRHGDYQLSDKLKKERAQAHLNYQTAEMEAAKKIYKEKNSRRQAPILVDLHGLHVSEAILEIVKMRKWIAAAPLDSAKRLDIITGQGLHSAEGPKLLPALTAYLEQAGLEFSVKPRRDGVIIDLTSDPGPMPEDENDAGWSGSGYG</sequence>
<dbReference type="CDD" id="cd14279">
    <property type="entry name" value="CUE"/>
    <property type="match status" value="2"/>
</dbReference>
<feature type="region of interest" description="Disordered" evidence="1">
    <location>
        <begin position="222"/>
        <end position="288"/>
    </location>
</feature>
<dbReference type="InterPro" id="IPR052772">
    <property type="entry name" value="Endo/PolyKinase_Domain-Protein"/>
</dbReference>
<dbReference type="Proteomes" id="UP001314263">
    <property type="component" value="Unassembled WGS sequence"/>
</dbReference>
<dbReference type="InterPro" id="IPR036063">
    <property type="entry name" value="Smr_dom_sf"/>
</dbReference>
<dbReference type="Gene3D" id="1.10.8.10">
    <property type="entry name" value="DNA helicase RuvA subunit, C-terminal domain"/>
    <property type="match status" value="1"/>
</dbReference>
<feature type="region of interest" description="Disordered" evidence="1">
    <location>
        <begin position="180"/>
        <end position="204"/>
    </location>
</feature>
<protein>
    <recommendedName>
        <fullName evidence="2">Smr domain-containing protein</fullName>
    </recommendedName>
</protein>
<dbReference type="EMBL" id="CAUYUE010000012">
    <property type="protein sequence ID" value="CAK0785293.1"/>
    <property type="molecule type" value="Genomic_DNA"/>
</dbReference>
<comment type="caution">
    <text evidence="3">The sequence shown here is derived from an EMBL/GenBank/DDBJ whole genome shotgun (WGS) entry which is preliminary data.</text>
</comment>
<dbReference type="SMART" id="SM00463">
    <property type="entry name" value="SMR"/>
    <property type="match status" value="1"/>
</dbReference>
<feature type="region of interest" description="Disordered" evidence="1">
    <location>
        <begin position="498"/>
        <end position="531"/>
    </location>
</feature>
<feature type="compositionally biased region" description="Low complexity" evidence="1">
    <location>
        <begin position="242"/>
        <end position="253"/>
    </location>
</feature>
<dbReference type="SUPFAM" id="SSF46934">
    <property type="entry name" value="UBA-like"/>
    <property type="match status" value="1"/>
</dbReference>
<evidence type="ECO:0000313" key="3">
    <source>
        <dbReference type="EMBL" id="CAK0785293.1"/>
    </source>
</evidence>
<dbReference type="InterPro" id="IPR002625">
    <property type="entry name" value="Smr_dom"/>
</dbReference>
<dbReference type="AlphaFoldDB" id="A0AAV1IH88"/>
<name>A0AAV1IH88_9CHLO</name>
<reference evidence="3 4" key="1">
    <citation type="submission" date="2023-10" db="EMBL/GenBank/DDBJ databases">
        <authorList>
            <person name="Maclean D."/>
            <person name="Macfadyen A."/>
        </authorList>
    </citation>
    <scope>NUCLEOTIDE SEQUENCE [LARGE SCALE GENOMIC DNA]</scope>
</reference>
<proteinExistence type="predicted"/>
<feature type="region of interest" description="Disordered" evidence="1">
    <location>
        <begin position="47"/>
        <end position="90"/>
    </location>
</feature>
<accession>A0AAV1IH88</accession>
<dbReference type="PROSITE" id="PS50828">
    <property type="entry name" value="SMR"/>
    <property type="match status" value="1"/>
</dbReference>
<evidence type="ECO:0000313" key="4">
    <source>
        <dbReference type="Proteomes" id="UP001314263"/>
    </source>
</evidence>
<evidence type="ECO:0000259" key="2">
    <source>
        <dbReference type="PROSITE" id="PS50828"/>
    </source>
</evidence>
<dbReference type="PANTHER" id="PTHR46535">
    <property type="entry name" value="NEDD4-BINDING PROTEIN 2"/>
    <property type="match status" value="1"/>
</dbReference>
<organism evidence="3 4">
    <name type="scientific">Coccomyxa viridis</name>
    <dbReference type="NCBI Taxonomy" id="1274662"/>
    <lineage>
        <taxon>Eukaryota</taxon>
        <taxon>Viridiplantae</taxon>
        <taxon>Chlorophyta</taxon>
        <taxon>core chlorophytes</taxon>
        <taxon>Trebouxiophyceae</taxon>
        <taxon>Trebouxiophyceae incertae sedis</taxon>
        <taxon>Coccomyxaceae</taxon>
        <taxon>Coccomyxa</taxon>
    </lineage>
</organism>
<dbReference type="SUPFAM" id="SSF160443">
    <property type="entry name" value="SMR domain-like"/>
    <property type="match status" value="1"/>
</dbReference>
<feature type="domain" description="Smr" evidence="2">
    <location>
        <begin position="614"/>
        <end position="691"/>
    </location>
</feature>
<dbReference type="GO" id="GO:0005634">
    <property type="term" value="C:nucleus"/>
    <property type="evidence" value="ECO:0007669"/>
    <property type="project" value="TreeGrafter"/>
</dbReference>
<dbReference type="GO" id="GO:0004519">
    <property type="term" value="F:endonuclease activity"/>
    <property type="evidence" value="ECO:0007669"/>
    <property type="project" value="TreeGrafter"/>
</dbReference>
<dbReference type="PANTHER" id="PTHR46535:SF1">
    <property type="entry name" value="NEDD4-BINDING PROTEIN 2"/>
    <property type="match status" value="1"/>
</dbReference>
<gene>
    <name evidence="3" type="ORF">CVIRNUC_008499</name>
</gene>
<feature type="region of interest" description="Disordered" evidence="1">
    <location>
        <begin position="689"/>
        <end position="712"/>
    </location>
</feature>